<dbReference type="Proteomes" id="UP000004810">
    <property type="component" value="Unassembled WGS sequence"/>
</dbReference>
<protein>
    <submittedName>
        <fullName evidence="1">Uncharacterized protein</fullName>
    </submittedName>
</protein>
<feature type="non-terminal residue" evidence="1">
    <location>
        <position position="1"/>
    </location>
</feature>
<organism evidence="1 2">
    <name type="scientific">Wuchereria bancrofti</name>
    <dbReference type="NCBI Taxonomy" id="6293"/>
    <lineage>
        <taxon>Eukaryota</taxon>
        <taxon>Metazoa</taxon>
        <taxon>Ecdysozoa</taxon>
        <taxon>Nematoda</taxon>
        <taxon>Chromadorea</taxon>
        <taxon>Rhabditida</taxon>
        <taxon>Spirurina</taxon>
        <taxon>Spiruromorpha</taxon>
        <taxon>Filarioidea</taxon>
        <taxon>Onchocercidae</taxon>
        <taxon>Wuchereria</taxon>
    </lineage>
</organism>
<accession>J9EK62</accession>
<sequence>SFHCADRRYPQNQLMAVLAVDGGGGGGAGATNCCCEDRCARKGNEMSCFYVVLNFVTDRERIRM</sequence>
<gene>
    <name evidence="1" type="ORF">WUBG_13343</name>
</gene>
<evidence type="ECO:0000313" key="1">
    <source>
        <dbReference type="EMBL" id="EJW75749.1"/>
    </source>
</evidence>
<comment type="caution">
    <text evidence="1">The sequence shown here is derived from an EMBL/GenBank/DDBJ whole genome shotgun (WGS) entry which is preliminary data.</text>
</comment>
<name>J9EK62_WUCBA</name>
<dbReference type="EMBL" id="ADBV01010108">
    <property type="protein sequence ID" value="EJW75749.1"/>
    <property type="molecule type" value="Genomic_DNA"/>
</dbReference>
<proteinExistence type="predicted"/>
<evidence type="ECO:0000313" key="2">
    <source>
        <dbReference type="Proteomes" id="UP000004810"/>
    </source>
</evidence>
<reference evidence="2" key="1">
    <citation type="submission" date="2012-08" db="EMBL/GenBank/DDBJ databases">
        <title>The Genome Sequence of Wuchereria bancrofti.</title>
        <authorList>
            <person name="Nutman T.B."/>
            <person name="Fink D.L."/>
            <person name="Russ C."/>
            <person name="Young S."/>
            <person name="Zeng Q."/>
            <person name="Koehrsen M."/>
            <person name="Alvarado L."/>
            <person name="Berlin A."/>
            <person name="Chapman S.B."/>
            <person name="Chen Z."/>
            <person name="Freedman E."/>
            <person name="Gellesch M."/>
            <person name="Goldberg J."/>
            <person name="Griggs A."/>
            <person name="Gujja S."/>
            <person name="Heilman E.R."/>
            <person name="Heiman D."/>
            <person name="Hepburn T."/>
            <person name="Howarth C."/>
            <person name="Jen D."/>
            <person name="Larson L."/>
            <person name="Lewis B."/>
            <person name="Mehta T."/>
            <person name="Park D."/>
            <person name="Pearson M."/>
            <person name="Roberts A."/>
            <person name="Saif S."/>
            <person name="Shea T."/>
            <person name="Shenoy N."/>
            <person name="Sisk P."/>
            <person name="Stolte C."/>
            <person name="Sykes S."/>
            <person name="Walk T."/>
            <person name="White J."/>
            <person name="Yandava C."/>
            <person name="Haas B."/>
            <person name="Henn M.R."/>
            <person name="Nusbaum C."/>
            <person name="Birren B."/>
        </authorList>
    </citation>
    <scope>NUCLEOTIDE SEQUENCE [LARGE SCALE GENOMIC DNA]</scope>
    <source>
        <strain evidence="2">NA</strain>
    </source>
</reference>
<dbReference type="AlphaFoldDB" id="J9EK62"/>